<feature type="signal peptide" evidence="1">
    <location>
        <begin position="1"/>
        <end position="18"/>
    </location>
</feature>
<dbReference type="HOGENOM" id="CLU_114725_0_0_1"/>
<name>D8SY48_SELML</name>
<accession>D8SY48</accession>
<keyword evidence="3" id="KW-1185">Reference proteome</keyword>
<dbReference type="Proteomes" id="UP000001514">
    <property type="component" value="Unassembled WGS sequence"/>
</dbReference>
<protein>
    <recommendedName>
        <fullName evidence="4">Leucine-rich repeat-containing N-terminal plant-type domain-containing protein</fullName>
    </recommendedName>
</protein>
<organism evidence="3">
    <name type="scientific">Selaginella moellendorffii</name>
    <name type="common">Spikemoss</name>
    <dbReference type="NCBI Taxonomy" id="88036"/>
    <lineage>
        <taxon>Eukaryota</taxon>
        <taxon>Viridiplantae</taxon>
        <taxon>Streptophyta</taxon>
        <taxon>Embryophyta</taxon>
        <taxon>Tracheophyta</taxon>
        <taxon>Lycopodiopsida</taxon>
        <taxon>Selaginellales</taxon>
        <taxon>Selaginellaceae</taxon>
        <taxon>Selaginella</taxon>
    </lineage>
</organism>
<dbReference type="AlphaFoldDB" id="D8SY48"/>
<proteinExistence type="predicted"/>
<keyword evidence="1" id="KW-0732">Signal</keyword>
<evidence type="ECO:0008006" key="4">
    <source>
        <dbReference type="Google" id="ProtNLM"/>
    </source>
</evidence>
<gene>
    <name evidence="2" type="ORF">SELMODRAFT_426981</name>
</gene>
<dbReference type="InParanoid" id="D8SY48"/>
<evidence type="ECO:0000256" key="1">
    <source>
        <dbReference type="SAM" id="SignalP"/>
    </source>
</evidence>
<reference evidence="2 3" key="1">
    <citation type="journal article" date="2011" name="Science">
        <title>The Selaginella genome identifies genetic changes associated with the evolution of vascular plants.</title>
        <authorList>
            <person name="Banks J.A."/>
            <person name="Nishiyama T."/>
            <person name="Hasebe M."/>
            <person name="Bowman J.L."/>
            <person name="Gribskov M."/>
            <person name="dePamphilis C."/>
            <person name="Albert V.A."/>
            <person name="Aono N."/>
            <person name="Aoyama T."/>
            <person name="Ambrose B.A."/>
            <person name="Ashton N.W."/>
            <person name="Axtell M.J."/>
            <person name="Barker E."/>
            <person name="Barker M.S."/>
            <person name="Bennetzen J.L."/>
            <person name="Bonawitz N.D."/>
            <person name="Chapple C."/>
            <person name="Cheng C."/>
            <person name="Correa L.G."/>
            <person name="Dacre M."/>
            <person name="DeBarry J."/>
            <person name="Dreyer I."/>
            <person name="Elias M."/>
            <person name="Engstrom E.M."/>
            <person name="Estelle M."/>
            <person name="Feng L."/>
            <person name="Finet C."/>
            <person name="Floyd S.K."/>
            <person name="Frommer W.B."/>
            <person name="Fujita T."/>
            <person name="Gramzow L."/>
            <person name="Gutensohn M."/>
            <person name="Harholt J."/>
            <person name="Hattori M."/>
            <person name="Heyl A."/>
            <person name="Hirai T."/>
            <person name="Hiwatashi Y."/>
            <person name="Ishikawa M."/>
            <person name="Iwata M."/>
            <person name="Karol K.G."/>
            <person name="Koehler B."/>
            <person name="Kolukisaoglu U."/>
            <person name="Kubo M."/>
            <person name="Kurata T."/>
            <person name="Lalonde S."/>
            <person name="Li K."/>
            <person name="Li Y."/>
            <person name="Litt A."/>
            <person name="Lyons E."/>
            <person name="Manning G."/>
            <person name="Maruyama T."/>
            <person name="Michael T.P."/>
            <person name="Mikami K."/>
            <person name="Miyazaki S."/>
            <person name="Morinaga S."/>
            <person name="Murata T."/>
            <person name="Mueller-Roeber B."/>
            <person name="Nelson D.R."/>
            <person name="Obara M."/>
            <person name="Oguri Y."/>
            <person name="Olmstead R.G."/>
            <person name="Onodera N."/>
            <person name="Petersen B.L."/>
            <person name="Pils B."/>
            <person name="Prigge M."/>
            <person name="Rensing S.A."/>
            <person name="Riano-Pachon D.M."/>
            <person name="Roberts A.W."/>
            <person name="Sato Y."/>
            <person name="Scheller H.V."/>
            <person name="Schulz B."/>
            <person name="Schulz C."/>
            <person name="Shakirov E.V."/>
            <person name="Shibagaki N."/>
            <person name="Shinohara N."/>
            <person name="Shippen D.E."/>
            <person name="Soerensen I."/>
            <person name="Sotooka R."/>
            <person name="Sugimoto N."/>
            <person name="Sugita M."/>
            <person name="Sumikawa N."/>
            <person name="Tanurdzic M."/>
            <person name="Theissen G."/>
            <person name="Ulvskov P."/>
            <person name="Wakazuki S."/>
            <person name="Weng J.K."/>
            <person name="Willats W.W."/>
            <person name="Wipf D."/>
            <person name="Wolf P.G."/>
            <person name="Yang L."/>
            <person name="Zimmer A.D."/>
            <person name="Zhu Q."/>
            <person name="Mitros T."/>
            <person name="Hellsten U."/>
            <person name="Loque D."/>
            <person name="Otillar R."/>
            <person name="Salamov A."/>
            <person name="Schmutz J."/>
            <person name="Shapiro H."/>
            <person name="Lindquist E."/>
            <person name="Lucas S."/>
            <person name="Rokhsar D."/>
            <person name="Grigoriev I.V."/>
        </authorList>
    </citation>
    <scope>NUCLEOTIDE SEQUENCE [LARGE SCALE GENOMIC DNA]</scope>
</reference>
<dbReference type="Gramene" id="EFJ10640">
    <property type="protein sequence ID" value="EFJ10640"/>
    <property type="gene ID" value="SELMODRAFT_426981"/>
</dbReference>
<evidence type="ECO:0000313" key="3">
    <source>
        <dbReference type="Proteomes" id="UP000001514"/>
    </source>
</evidence>
<dbReference type="EMBL" id="GL377652">
    <property type="protein sequence ID" value="EFJ10640.1"/>
    <property type="molecule type" value="Genomic_DNA"/>
</dbReference>
<dbReference type="KEGG" id="smo:SELMODRAFT_426981"/>
<evidence type="ECO:0000313" key="2">
    <source>
        <dbReference type="EMBL" id="EFJ10640.1"/>
    </source>
</evidence>
<feature type="chain" id="PRO_5003123134" description="Leucine-rich repeat-containing N-terminal plant-type domain-containing protein" evidence="1">
    <location>
        <begin position="19"/>
        <end position="148"/>
    </location>
</feature>
<sequence length="148" mass="15828">MSGLLPLFLAPLIHLGFTGPIPSLPGTLEYLSLAKNCLTGTMATLQRPALLDLRLTRDFQLPERQPPPPAEPVLGAGPGSGVPEACNTSFTGIPAMVRVVPQEFVDAIQHNYIPNINPLPTTCTFCIQYNCLSPPQQSSTSGDKHPGR</sequence>